<feature type="transmembrane region" description="Helical" evidence="6">
    <location>
        <begin position="207"/>
        <end position="229"/>
    </location>
</feature>
<gene>
    <name evidence="7" type="ORF">RT723_02905</name>
</gene>
<evidence type="ECO:0000256" key="2">
    <source>
        <dbReference type="ARBA" id="ARBA00009142"/>
    </source>
</evidence>
<feature type="transmembrane region" description="Helical" evidence="6">
    <location>
        <begin position="136"/>
        <end position="164"/>
    </location>
</feature>
<keyword evidence="6" id="KW-1003">Cell membrane</keyword>
<reference evidence="7 8" key="1">
    <citation type="submission" date="2023-10" db="EMBL/GenBank/DDBJ databases">
        <title>Psychrosphaera aquimaarina strain SW33 isolated from seawater.</title>
        <authorList>
            <person name="Bayburt H."/>
            <person name="Kim J.M."/>
            <person name="Choi B.J."/>
            <person name="Jeon C.O."/>
        </authorList>
    </citation>
    <scope>NUCLEOTIDE SEQUENCE [LARGE SCALE GENOMIC DNA]</scope>
    <source>
        <strain evidence="7 8">KCTC 52743</strain>
    </source>
</reference>
<dbReference type="InterPro" id="IPR002781">
    <property type="entry name" value="TM_pro_TauE-like"/>
</dbReference>
<comment type="caution">
    <text evidence="7">The sequence shown here is derived from an EMBL/GenBank/DDBJ whole genome shotgun (WGS) entry which is preliminary data.</text>
</comment>
<feature type="transmembrane region" description="Helical" evidence="6">
    <location>
        <begin position="80"/>
        <end position="99"/>
    </location>
</feature>
<evidence type="ECO:0000256" key="1">
    <source>
        <dbReference type="ARBA" id="ARBA00004141"/>
    </source>
</evidence>
<feature type="transmembrane region" description="Helical" evidence="6">
    <location>
        <begin position="49"/>
        <end position="68"/>
    </location>
</feature>
<accession>A0ABU3QX31</accession>
<protein>
    <recommendedName>
        <fullName evidence="6">Probable membrane transporter protein</fullName>
    </recommendedName>
</protein>
<evidence type="ECO:0000256" key="5">
    <source>
        <dbReference type="ARBA" id="ARBA00023136"/>
    </source>
</evidence>
<name>A0ABU3QX31_9GAMM</name>
<feature type="transmembrane region" description="Helical" evidence="6">
    <location>
        <begin position="235"/>
        <end position="253"/>
    </location>
</feature>
<dbReference type="EMBL" id="JAWCUA010000001">
    <property type="protein sequence ID" value="MDU0111970.1"/>
    <property type="molecule type" value="Genomic_DNA"/>
</dbReference>
<dbReference type="InterPro" id="IPR051598">
    <property type="entry name" value="TSUP/Inactive_protease-like"/>
</dbReference>
<keyword evidence="8" id="KW-1185">Reference proteome</keyword>
<keyword evidence="3 6" id="KW-0812">Transmembrane</keyword>
<dbReference type="Pfam" id="PF01925">
    <property type="entry name" value="TauE"/>
    <property type="match status" value="1"/>
</dbReference>
<organism evidence="7 8">
    <name type="scientific">Psychrosphaera aquimarina</name>
    <dbReference type="NCBI Taxonomy" id="2044854"/>
    <lineage>
        <taxon>Bacteria</taxon>
        <taxon>Pseudomonadati</taxon>
        <taxon>Pseudomonadota</taxon>
        <taxon>Gammaproteobacteria</taxon>
        <taxon>Alteromonadales</taxon>
        <taxon>Pseudoalteromonadaceae</taxon>
        <taxon>Psychrosphaera</taxon>
    </lineage>
</organism>
<proteinExistence type="inferred from homology"/>
<feature type="transmembrane region" description="Helical" evidence="6">
    <location>
        <begin position="105"/>
        <end position="124"/>
    </location>
</feature>
<feature type="transmembrane region" description="Helical" evidence="6">
    <location>
        <begin position="12"/>
        <end position="43"/>
    </location>
</feature>
<evidence type="ECO:0000256" key="4">
    <source>
        <dbReference type="ARBA" id="ARBA00022989"/>
    </source>
</evidence>
<evidence type="ECO:0000313" key="7">
    <source>
        <dbReference type="EMBL" id="MDU0111970.1"/>
    </source>
</evidence>
<dbReference type="RefSeq" id="WP_315945816.1">
    <property type="nucleotide sequence ID" value="NZ_JAWCUA010000001.1"/>
</dbReference>
<evidence type="ECO:0000256" key="6">
    <source>
        <dbReference type="RuleBase" id="RU363041"/>
    </source>
</evidence>
<dbReference type="PANTHER" id="PTHR43701:SF2">
    <property type="entry name" value="MEMBRANE TRANSPORTER PROTEIN YJNA-RELATED"/>
    <property type="match status" value="1"/>
</dbReference>
<comment type="subcellular location">
    <subcellularLocation>
        <location evidence="6">Cell membrane</location>
        <topology evidence="6">Multi-pass membrane protein</topology>
    </subcellularLocation>
    <subcellularLocation>
        <location evidence="1">Membrane</location>
        <topology evidence="1">Multi-pass membrane protein</topology>
    </subcellularLocation>
</comment>
<evidence type="ECO:0000313" key="8">
    <source>
        <dbReference type="Proteomes" id="UP001257914"/>
    </source>
</evidence>
<sequence>MLTLIENNLFELTVISAIVIGLSLGVFGSGGAILTLPTLIYLLGYDEKSAVIGSLFVVAIISFFTAIPQWFKSGVSKSHLIYFAFPGLVGSYAGAYLGASVEPEIQIIVFVTLMFVAAVKMLTMDVNKQGVPVHNLILIVIGLLVGLVTGFIGVGGGFLIVPALVLLSNLSINKAVSTSVVIIFLQSTMGLISYHEHSMELFSQIQWSMLIVIGVIGIVGSYIGLWLQQFINQKLLTKLFGCFLILIASFILIDKIFT</sequence>
<dbReference type="PANTHER" id="PTHR43701">
    <property type="entry name" value="MEMBRANE TRANSPORTER PROTEIN MJ0441-RELATED"/>
    <property type="match status" value="1"/>
</dbReference>
<evidence type="ECO:0000256" key="3">
    <source>
        <dbReference type="ARBA" id="ARBA00022692"/>
    </source>
</evidence>
<keyword evidence="4 6" id="KW-1133">Transmembrane helix</keyword>
<dbReference type="Proteomes" id="UP001257914">
    <property type="component" value="Unassembled WGS sequence"/>
</dbReference>
<comment type="similarity">
    <text evidence="2 6">Belongs to the 4-toluene sulfonate uptake permease (TSUP) (TC 2.A.102) family.</text>
</comment>
<keyword evidence="5 6" id="KW-0472">Membrane</keyword>